<evidence type="ECO:0000256" key="2">
    <source>
        <dbReference type="ARBA" id="ARBA00022475"/>
    </source>
</evidence>
<evidence type="ECO:0000256" key="6">
    <source>
        <dbReference type="SAM" id="Phobius"/>
    </source>
</evidence>
<dbReference type="AlphaFoldDB" id="A0A1G5RYD9"/>
<evidence type="ECO:0000313" key="9">
    <source>
        <dbReference type="Proteomes" id="UP000199428"/>
    </source>
</evidence>
<protein>
    <submittedName>
        <fullName evidence="8">Type II secretion system (T2SS), protein F</fullName>
    </submittedName>
</protein>
<feature type="transmembrane region" description="Helical" evidence="6">
    <location>
        <begin position="223"/>
        <end position="242"/>
    </location>
</feature>
<comment type="subcellular location">
    <subcellularLocation>
        <location evidence="1">Cell membrane</location>
        <topology evidence="1">Multi-pass membrane protein</topology>
    </subcellularLocation>
</comment>
<dbReference type="Pfam" id="PF00482">
    <property type="entry name" value="T2SSF"/>
    <property type="match status" value="1"/>
</dbReference>
<name>A0A1G5RYD9_PSEXY</name>
<evidence type="ECO:0000313" key="8">
    <source>
        <dbReference type="EMBL" id="SCZ78858.1"/>
    </source>
</evidence>
<gene>
    <name evidence="8" type="ORF">SAMN02910350_01484</name>
</gene>
<evidence type="ECO:0000256" key="5">
    <source>
        <dbReference type="ARBA" id="ARBA00023136"/>
    </source>
</evidence>
<keyword evidence="5 6" id="KW-0472">Membrane</keyword>
<keyword evidence="4 6" id="KW-1133">Transmembrane helix</keyword>
<dbReference type="GO" id="GO:0005886">
    <property type="term" value="C:plasma membrane"/>
    <property type="evidence" value="ECO:0007669"/>
    <property type="project" value="UniProtKB-SubCell"/>
</dbReference>
<sequence>MQKSHDLTKKEFIEILAVTTFLGLGILVYDFVNTNLGFNGVIERNEAGTGSISEDLQLEFLDQKKEFEVEVSDRRLSEKEIEKSFDKAVKEIEETYLGQNESANNVTYDLVLGTEYVDGLIEASWKLSPYGIISRDGKLKVENIPEGGEIVDVQCTLYYEEAERIYSFDLMVNRKGMDTLDGQLEAINRTVKETDESTRENAKYKLPKEISGMELTWKKKMNYRGLQIILLGLLTVAGLAIGKKQDDKKARQMHIEELEKDYPQIVSQLSILMGAGMSFRKALERITGKYVLSLKQGEKQKAGYEELLKTYRKIADGRGEIQAVEELGKSCECKEYRKLSMLLVQNLRKGSRDLLDSLEKEEKYAFEMRKQRAVRAGEEASTKLLIPMGGMLFIVIVVLVVPAIMQIN</sequence>
<dbReference type="EMBL" id="FMWK01000006">
    <property type="protein sequence ID" value="SCZ78858.1"/>
    <property type="molecule type" value="Genomic_DNA"/>
</dbReference>
<dbReference type="InterPro" id="IPR018076">
    <property type="entry name" value="T2SS_GspF_dom"/>
</dbReference>
<evidence type="ECO:0000256" key="1">
    <source>
        <dbReference type="ARBA" id="ARBA00004651"/>
    </source>
</evidence>
<accession>A0A1G5RYD9</accession>
<evidence type="ECO:0000259" key="7">
    <source>
        <dbReference type="Pfam" id="PF00482"/>
    </source>
</evidence>
<organism evidence="8 9">
    <name type="scientific">Pseudobutyrivibrio xylanivorans</name>
    <dbReference type="NCBI Taxonomy" id="185007"/>
    <lineage>
        <taxon>Bacteria</taxon>
        <taxon>Bacillati</taxon>
        <taxon>Bacillota</taxon>
        <taxon>Clostridia</taxon>
        <taxon>Lachnospirales</taxon>
        <taxon>Lachnospiraceae</taxon>
        <taxon>Pseudobutyrivibrio</taxon>
    </lineage>
</organism>
<feature type="transmembrane region" description="Helical" evidence="6">
    <location>
        <begin position="384"/>
        <end position="405"/>
    </location>
</feature>
<proteinExistence type="predicted"/>
<keyword evidence="2" id="KW-1003">Cell membrane</keyword>
<reference evidence="8 9" key="1">
    <citation type="submission" date="2016-10" db="EMBL/GenBank/DDBJ databases">
        <authorList>
            <person name="de Groot N.N."/>
        </authorList>
    </citation>
    <scope>NUCLEOTIDE SEQUENCE [LARGE SCALE GENOMIC DNA]</scope>
    <source>
        <strain evidence="8 9">DSM 10317</strain>
    </source>
</reference>
<evidence type="ECO:0000256" key="3">
    <source>
        <dbReference type="ARBA" id="ARBA00022692"/>
    </source>
</evidence>
<dbReference type="RefSeq" id="WP_090162451.1">
    <property type="nucleotide sequence ID" value="NZ_FMWK01000006.1"/>
</dbReference>
<dbReference type="Proteomes" id="UP000199428">
    <property type="component" value="Unassembled WGS sequence"/>
</dbReference>
<evidence type="ECO:0000256" key="4">
    <source>
        <dbReference type="ARBA" id="ARBA00022989"/>
    </source>
</evidence>
<feature type="transmembrane region" description="Helical" evidence="6">
    <location>
        <begin position="12"/>
        <end position="32"/>
    </location>
</feature>
<feature type="domain" description="Type II secretion system protein GspF" evidence="7">
    <location>
        <begin position="267"/>
        <end position="402"/>
    </location>
</feature>
<keyword evidence="3 6" id="KW-0812">Transmembrane</keyword>